<evidence type="ECO:0000313" key="3">
    <source>
        <dbReference type="Proteomes" id="UP000000765"/>
    </source>
</evidence>
<feature type="region of interest" description="Disordered" evidence="1">
    <location>
        <begin position="15"/>
        <end position="51"/>
    </location>
</feature>
<feature type="compositionally biased region" description="Basic residues" evidence="1">
    <location>
        <begin position="31"/>
        <end position="42"/>
    </location>
</feature>
<proteinExistence type="predicted"/>
<dbReference type="AlphaFoldDB" id="A0PQK8"/>
<evidence type="ECO:0000313" key="2">
    <source>
        <dbReference type="EMBL" id="ABL04627.1"/>
    </source>
</evidence>
<gene>
    <name evidence="2" type="ordered locus">MUL_2242</name>
</gene>
<sequence length="63" mass="6940">MHRDSAVKAREALFTNSFGRASHNASNPKAKLSRCRQHHPQRAGRETTALVIDAADRPAITNC</sequence>
<accession>A0PQK8</accession>
<organism evidence="2 3">
    <name type="scientific">Mycobacterium ulcerans (strain Agy99)</name>
    <dbReference type="NCBI Taxonomy" id="362242"/>
    <lineage>
        <taxon>Bacteria</taxon>
        <taxon>Bacillati</taxon>
        <taxon>Actinomycetota</taxon>
        <taxon>Actinomycetes</taxon>
        <taxon>Mycobacteriales</taxon>
        <taxon>Mycobacteriaceae</taxon>
        <taxon>Mycobacterium</taxon>
        <taxon>Mycobacterium ulcerans group</taxon>
    </lineage>
</organism>
<dbReference type="eggNOG" id="ENOG5032MWJ">
    <property type="taxonomic scope" value="Bacteria"/>
</dbReference>
<dbReference type="Proteomes" id="UP000000765">
    <property type="component" value="Chromosome"/>
</dbReference>
<dbReference type="EMBL" id="CP000325">
    <property type="protein sequence ID" value="ABL04627.1"/>
    <property type="molecule type" value="Genomic_DNA"/>
</dbReference>
<evidence type="ECO:0000256" key="1">
    <source>
        <dbReference type="SAM" id="MobiDB-lite"/>
    </source>
</evidence>
<dbReference type="HOGENOM" id="CLU_2881066_0_0_11"/>
<name>A0PQK8_MYCUA</name>
<feature type="compositionally biased region" description="Polar residues" evidence="1">
    <location>
        <begin position="15"/>
        <end position="27"/>
    </location>
</feature>
<reference evidence="2 3" key="1">
    <citation type="journal article" date="2007" name="Genome Res.">
        <title>Reductive evolution and niche adaptation inferred from the genome of Mycobacterium ulcerans, the causative agent of Buruli ulcer.</title>
        <authorList>
            <person name="Stinear T.P."/>
            <person name="Seemann T."/>
            <person name="Pidot S."/>
            <person name="Frigui W."/>
            <person name="Reysset G."/>
            <person name="Garnier T."/>
            <person name="Meurice G."/>
            <person name="Simon D."/>
            <person name="Bouchier C."/>
            <person name="Ma L."/>
            <person name="Tichit M."/>
            <person name="Porter J.L."/>
            <person name="Ryan J."/>
            <person name="Johnson P.D."/>
            <person name="Davies J.K."/>
            <person name="Jenkin G.A."/>
            <person name="Small P.L."/>
            <person name="Jones L.M."/>
            <person name="Tekaia F."/>
            <person name="Laval F."/>
            <person name="Daffe M."/>
            <person name="Parkhill J."/>
            <person name="Cole S.T."/>
        </authorList>
    </citation>
    <scope>NUCLEOTIDE SEQUENCE [LARGE SCALE GENOMIC DNA]</scope>
    <source>
        <strain evidence="2 3">Agy99</strain>
    </source>
</reference>
<protein>
    <submittedName>
        <fullName evidence="2">Uncharacterized protein</fullName>
    </submittedName>
</protein>
<dbReference type="KEGG" id="mul:MUL_2242"/>